<evidence type="ECO:0000256" key="4">
    <source>
        <dbReference type="ARBA" id="ARBA00022500"/>
    </source>
</evidence>
<sequence>MEAVEEAVVLETSDNAYSEGQFLTFMIGEQQYGVEIKYVTEIIGIQNITDLPDLPHFMKGIINLRGKVIPVVDVRLRFGMEERAYDERTCIIVVSINDTNVGLVVDTVAEVMNIPAENIEPPPKVNSRANGNRFIHGLGKVQDNVQILLDTQKLLFDEELEQLTAIT</sequence>
<evidence type="ECO:0000256" key="1">
    <source>
        <dbReference type="ARBA" id="ARBA00004496"/>
    </source>
</evidence>
<dbReference type="CDD" id="cd00732">
    <property type="entry name" value="CheW"/>
    <property type="match status" value="1"/>
</dbReference>
<feature type="domain" description="CheW-like" evidence="5">
    <location>
        <begin position="19"/>
        <end position="160"/>
    </location>
</feature>
<organism evidence="6">
    <name type="scientific">Caldithrix abyssi</name>
    <dbReference type="NCBI Taxonomy" id="187145"/>
    <lineage>
        <taxon>Bacteria</taxon>
        <taxon>Pseudomonadati</taxon>
        <taxon>Calditrichota</taxon>
        <taxon>Calditrichia</taxon>
        <taxon>Calditrichales</taxon>
        <taxon>Calditrichaceae</taxon>
        <taxon>Caldithrix</taxon>
    </lineage>
</organism>
<dbReference type="InterPro" id="IPR039315">
    <property type="entry name" value="CheW"/>
</dbReference>
<gene>
    <name evidence="6" type="ORF">ENJ10_00690</name>
</gene>
<evidence type="ECO:0000313" key="6">
    <source>
        <dbReference type="EMBL" id="HED09180.1"/>
    </source>
</evidence>
<comment type="subcellular location">
    <subcellularLocation>
        <location evidence="1">Cytoplasm</location>
    </subcellularLocation>
</comment>
<proteinExistence type="predicted"/>
<keyword evidence="4" id="KW-0145">Chemotaxis</keyword>
<dbReference type="PANTHER" id="PTHR22617:SF23">
    <property type="entry name" value="CHEMOTAXIS PROTEIN CHEW"/>
    <property type="match status" value="1"/>
</dbReference>
<evidence type="ECO:0000256" key="2">
    <source>
        <dbReference type="ARBA" id="ARBA00021483"/>
    </source>
</evidence>
<name>A0A7V1PT84_CALAY</name>
<dbReference type="GO" id="GO:0007165">
    <property type="term" value="P:signal transduction"/>
    <property type="evidence" value="ECO:0007669"/>
    <property type="project" value="InterPro"/>
</dbReference>
<comment type="caution">
    <text evidence="6">The sequence shown here is derived from an EMBL/GenBank/DDBJ whole genome shotgun (WGS) entry which is preliminary data.</text>
</comment>
<dbReference type="GO" id="GO:0005829">
    <property type="term" value="C:cytosol"/>
    <property type="evidence" value="ECO:0007669"/>
    <property type="project" value="TreeGrafter"/>
</dbReference>
<dbReference type="InterPro" id="IPR036061">
    <property type="entry name" value="CheW-like_dom_sf"/>
</dbReference>
<dbReference type="Gene3D" id="2.40.50.180">
    <property type="entry name" value="CheA-289, Domain 4"/>
    <property type="match status" value="1"/>
</dbReference>
<dbReference type="SUPFAM" id="SSF50341">
    <property type="entry name" value="CheW-like"/>
    <property type="match status" value="1"/>
</dbReference>
<accession>A0A7V1PT84</accession>
<reference evidence="6" key="1">
    <citation type="journal article" date="2020" name="mSystems">
        <title>Genome- and Community-Level Interaction Insights into Carbon Utilization and Element Cycling Functions of Hydrothermarchaeota in Hydrothermal Sediment.</title>
        <authorList>
            <person name="Zhou Z."/>
            <person name="Liu Y."/>
            <person name="Xu W."/>
            <person name="Pan J."/>
            <person name="Luo Z.H."/>
            <person name="Li M."/>
        </authorList>
    </citation>
    <scope>NUCLEOTIDE SEQUENCE [LARGE SCALE GENOMIC DNA]</scope>
    <source>
        <strain evidence="6">HyVt-456</strain>
    </source>
</reference>
<dbReference type="InterPro" id="IPR002545">
    <property type="entry name" value="CheW-lke_dom"/>
</dbReference>
<dbReference type="PROSITE" id="PS50851">
    <property type="entry name" value="CHEW"/>
    <property type="match status" value="1"/>
</dbReference>
<dbReference type="PANTHER" id="PTHR22617">
    <property type="entry name" value="CHEMOTAXIS SENSOR HISTIDINE KINASE-RELATED"/>
    <property type="match status" value="1"/>
</dbReference>
<protein>
    <recommendedName>
        <fullName evidence="2">Chemotaxis protein CheW</fullName>
    </recommendedName>
</protein>
<dbReference type="SMART" id="SM00260">
    <property type="entry name" value="CheW"/>
    <property type="match status" value="1"/>
</dbReference>
<dbReference type="Proteomes" id="UP000886005">
    <property type="component" value="Unassembled WGS sequence"/>
</dbReference>
<dbReference type="AlphaFoldDB" id="A0A7V1PT84"/>
<dbReference type="Gene3D" id="2.30.30.40">
    <property type="entry name" value="SH3 Domains"/>
    <property type="match status" value="1"/>
</dbReference>
<dbReference type="FunFam" id="2.40.50.180:FF:000002">
    <property type="entry name" value="Chemotaxis protein CheW"/>
    <property type="match status" value="1"/>
</dbReference>
<dbReference type="Pfam" id="PF01584">
    <property type="entry name" value="CheW"/>
    <property type="match status" value="1"/>
</dbReference>
<evidence type="ECO:0000259" key="5">
    <source>
        <dbReference type="PROSITE" id="PS50851"/>
    </source>
</evidence>
<dbReference type="GO" id="GO:0006935">
    <property type="term" value="P:chemotaxis"/>
    <property type="evidence" value="ECO:0007669"/>
    <property type="project" value="UniProtKB-KW"/>
</dbReference>
<dbReference type="EMBL" id="DRLD01000021">
    <property type="protein sequence ID" value="HED09180.1"/>
    <property type="molecule type" value="Genomic_DNA"/>
</dbReference>
<keyword evidence="3" id="KW-0963">Cytoplasm</keyword>
<evidence type="ECO:0000256" key="3">
    <source>
        <dbReference type="ARBA" id="ARBA00022490"/>
    </source>
</evidence>